<name>A0ABV5JRT1_9ACTN</name>
<dbReference type="Pfam" id="PF01370">
    <property type="entry name" value="Epimerase"/>
    <property type="match status" value="1"/>
</dbReference>
<dbReference type="RefSeq" id="WP_380023618.1">
    <property type="nucleotide sequence ID" value="NZ_JBHMDY010000006.1"/>
</dbReference>
<dbReference type="Gene3D" id="3.30.530.20">
    <property type="match status" value="1"/>
</dbReference>
<dbReference type="InterPro" id="IPR010099">
    <property type="entry name" value="SDR39U1"/>
</dbReference>
<dbReference type="SUPFAM" id="SSF55961">
    <property type="entry name" value="Bet v1-like"/>
    <property type="match status" value="1"/>
</dbReference>
<dbReference type="Proteomes" id="UP001589700">
    <property type="component" value="Unassembled WGS sequence"/>
</dbReference>
<dbReference type="InterPro" id="IPR001509">
    <property type="entry name" value="Epimerase_deHydtase"/>
</dbReference>
<dbReference type="InterPro" id="IPR036291">
    <property type="entry name" value="NAD(P)-bd_dom_sf"/>
</dbReference>
<evidence type="ECO:0000259" key="4">
    <source>
        <dbReference type="Pfam" id="PF08338"/>
    </source>
</evidence>
<gene>
    <name evidence="5" type="ORF">ACFFVD_11190</name>
</gene>
<organism evidence="5 6">
    <name type="scientific">Dietzia aerolata</name>
    <dbReference type="NCBI Taxonomy" id="595984"/>
    <lineage>
        <taxon>Bacteria</taxon>
        <taxon>Bacillati</taxon>
        <taxon>Actinomycetota</taxon>
        <taxon>Actinomycetes</taxon>
        <taxon>Mycobacteriales</taxon>
        <taxon>Dietziaceae</taxon>
        <taxon>Dietzia</taxon>
    </lineage>
</organism>
<comment type="caution">
    <text evidence="5">The sequence shown here is derived from an EMBL/GenBank/DDBJ whole genome shotgun (WGS) entry which is preliminary data.</text>
</comment>
<dbReference type="PANTHER" id="PTHR11092">
    <property type="entry name" value="SUGAR NUCLEOTIDE EPIMERASE RELATED"/>
    <property type="match status" value="1"/>
</dbReference>
<feature type="region of interest" description="Disordered" evidence="2">
    <location>
        <begin position="188"/>
        <end position="229"/>
    </location>
</feature>
<keyword evidence="6" id="KW-1185">Reference proteome</keyword>
<dbReference type="SUPFAM" id="SSF51735">
    <property type="entry name" value="NAD(P)-binding Rossmann-fold domains"/>
    <property type="match status" value="1"/>
</dbReference>
<feature type="domain" description="DUF1731" evidence="4">
    <location>
        <begin position="428"/>
        <end position="475"/>
    </location>
</feature>
<evidence type="ECO:0000259" key="3">
    <source>
        <dbReference type="Pfam" id="PF01370"/>
    </source>
</evidence>
<feature type="compositionally biased region" description="Basic and acidic residues" evidence="2">
    <location>
        <begin position="201"/>
        <end position="216"/>
    </location>
</feature>
<dbReference type="InterPro" id="IPR023393">
    <property type="entry name" value="START-like_dom_sf"/>
</dbReference>
<reference evidence="5 6" key="1">
    <citation type="submission" date="2024-09" db="EMBL/GenBank/DDBJ databases">
        <authorList>
            <person name="Sun Q."/>
            <person name="Mori K."/>
        </authorList>
    </citation>
    <scope>NUCLEOTIDE SEQUENCE [LARGE SCALE GENOMIC DNA]</scope>
    <source>
        <strain evidence="5 6">CCM 7659</strain>
    </source>
</reference>
<dbReference type="Gene3D" id="3.40.50.720">
    <property type="entry name" value="NAD(P)-binding Rossmann-like Domain"/>
    <property type="match status" value="1"/>
</dbReference>
<dbReference type="InterPro" id="IPR013549">
    <property type="entry name" value="DUF1731"/>
</dbReference>
<dbReference type="NCBIfam" id="TIGR01777">
    <property type="entry name" value="yfcH"/>
    <property type="match status" value="1"/>
</dbReference>
<protein>
    <submittedName>
        <fullName evidence="5">TIGR01777 family oxidoreductase</fullName>
    </submittedName>
</protein>
<dbReference type="Pfam" id="PF08338">
    <property type="entry name" value="DUF1731"/>
    <property type="match status" value="1"/>
</dbReference>
<feature type="domain" description="NAD-dependent epimerase/dehydratase" evidence="3">
    <location>
        <begin position="160"/>
        <end position="392"/>
    </location>
</feature>
<sequence>MSIDAFCTIPATPAEAWRYFTAPGALPRLSPPFLSLRPVREAASLRDGEAVLEPRTALPGPLAARFGPQWVARHEPDGFVDGERFVDRCVTEPYASATGWVHTHTVTSGPDGTAMIGDRIQARVPDRLLTRLVTYRYRQMAADLQAIADLHPAASGPLTVAVTGASGLVGGALTALLGVAGHEVVRLVRPGDPSAPGTVEGGDRGENRNHDDDTTHSRPHQSVRVWDPADPAPDLLDGIDVLVHLAGASIAGRFTAGHLRTVRESRVGPTRRLAELVAARGGATALVCASAVGFYGADRGGEPLTESAEVGTGPLAEIVADWEAACEPARAAGARVVNVRTGVVLSAGGGMLPPLAAIARTGLSGRLGSGRQWMSWIALDDLTDIYLRAIVDTRVEGAVNGTAPEPLTNREFTSVLGSVLHRPTVVPVPGWAPGLLLGSRGADELAFADQRIVPDVLAGLGHPFRFPELRAALEHELGAEDQPTAIQRT</sequence>
<evidence type="ECO:0000313" key="5">
    <source>
        <dbReference type="EMBL" id="MFB9260366.1"/>
    </source>
</evidence>
<evidence type="ECO:0000256" key="1">
    <source>
        <dbReference type="ARBA" id="ARBA00009353"/>
    </source>
</evidence>
<proteinExistence type="inferred from homology"/>
<dbReference type="PANTHER" id="PTHR11092:SF0">
    <property type="entry name" value="EPIMERASE FAMILY PROTEIN SDR39U1"/>
    <property type="match status" value="1"/>
</dbReference>
<evidence type="ECO:0000313" key="6">
    <source>
        <dbReference type="Proteomes" id="UP001589700"/>
    </source>
</evidence>
<dbReference type="EMBL" id="JBHMDY010000006">
    <property type="protein sequence ID" value="MFB9260366.1"/>
    <property type="molecule type" value="Genomic_DNA"/>
</dbReference>
<accession>A0ABV5JRT1</accession>
<comment type="similarity">
    <text evidence="1">Belongs to the NAD(P)-dependent epimerase/dehydratase family. SDR39U1 subfamily.</text>
</comment>
<evidence type="ECO:0000256" key="2">
    <source>
        <dbReference type="SAM" id="MobiDB-lite"/>
    </source>
</evidence>